<comment type="pathway">
    <text evidence="2">Protein modification; protein ubiquitination.</text>
</comment>
<dbReference type="PANTHER" id="PTHR23315">
    <property type="entry name" value="U BOX DOMAIN-CONTAINING"/>
    <property type="match status" value="1"/>
</dbReference>
<dbReference type="InterPro" id="IPR016024">
    <property type="entry name" value="ARM-type_fold"/>
</dbReference>
<proteinExistence type="predicted"/>
<dbReference type="SUPFAM" id="SSF57850">
    <property type="entry name" value="RING/U-box"/>
    <property type="match status" value="1"/>
</dbReference>
<dbReference type="InterPro" id="IPR011989">
    <property type="entry name" value="ARM-like"/>
</dbReference>
<protein>
    <recommendedName>
        <fullName evidence="3">RING-type E3 ubiquitin transferase</fullName>
        <ecNumber evidence="3">2.3.2.27</ecNumber>
    </recommendedName>
</protein>
<dbReference type="Pfam" id="PF04564">
    <property type="entry name" value="U-box"/>
    <property type="match status" value="1"/>
</dbReference>
<dbReference type="EC" id="2.3.2.27" evidence="3"/>
<dbReference type="FunFam" id="1.25.10.10:FF:000341">
    <property type="entry name" value="RING-type E3 ubiquitin transferase"/>
    <property type="match status" value="1"/>
</dbReference>
<feature type="domain" description="U-box" evidence="8">
    <location>
        <begin position="248"/>
        <end position="322"/>
    </location>
</feature>
<evidence type="ECO:0000259" key="8">
    <source>
        <dbReference type="PROSITE" id="PS51698"/>
    </source>
</evidence>
<evidence type="ECO:0000256" key="6">
    <source>
        <dbReference type="ARBA" id="ARBA00022786"/>
    </source>
</evidence>
<dbReference type="FunFam" id="1.25.10.10:FF:000343">
    <property type="entry name" value="RING-type E3 ubiquitin transferase"/>
    <property type="match status" value="1"/>
</dbReference>
<evidence type="ECO:0000313" key="10">
    <source>
        <dbReference type="Proteomes" id="UP000682877"/>
    </source>
</evidence>
<evidence type="ECO:0000256" key="3">
    <source>
        <dbReference type="ARBA" id="ARBA00012483"/>
    </source>
</evidence>
<feature type="repeat" description="ARM" evidence="7">
    <location>
        <begin position="389"/>
        <end position="431"/>
    </location>
</feature>
<dbReference type="FunFam" id="3.30.40.10:FF:000442">
    <property type="entry name" value="RING-type E3 ubiquitin transferase"/>
    <property type="match status" value="1"/>
</dbReference>
<evidence type="ECO:0000256" key="2">
    <source>
        <dbReference type="ARBA" id="ARBA00004906"/>
    </source>
</evidence>
<dbReference type="Gene3D" id="3.30.40.10">
    <property type="entry name" value="Zinc/RING finger domain, C3HC4 (zinc finger)"/>
    <property type="match status" value="1"/>
</dbReference>
<keyword evidence="5" id="KW-0677">Repeat</keyword>
<keyword evidence="6" id="KW-0833">Ubl conjugation pathway</keyword>
<evidence type="ECO:0000256" key="1">
    <source>
        <dbReference type="ARBA" id="ARBA00000900"/>
    </source>
</evidence>
<dbReference type="GO" id="GO:0016567">
    <property type="term" value="P:protein ubiquitination"/>
    <property type="evidence" value="ECO:0007669"/>
    <property type="project" value="InterPro"/>
</dbReference>
<dbReference type="PROSITE" id="PS50176">
    <property type="entry name" value="ARM_REPEAT"/>
    <property type="match status" value="1"/>
</dbReference>
<dbReference type="CDD" id="cd16664">
    <property type="entry name" value="RING-Ubox_PUB"/>
    <property type="match status" value="1"/>
</dbReference>
<keyword evidence="4" id="KW-0808">Transferase</keyword>
<evidence type="ECO:0000256" key="7">
    <source>
        <dbReference type="PROSITE-ProRule" id="PRU00259"/>
    </source>
</evidence>
<evidence type="ECO:0000256" key="5">
    <source>
        <dbReference type="ARBA" id="ARBA00022737"/>
    </source>
</evidence>
<name>A0A8S1ZPG1_ARAAE</name>
<dbReference type="InterPro" id="IPR000225">
    <property type="entry name" value="Armadillo"/>
</dbReference>
<dbReference type="InterPro" id="IPR057623">
    <property type="entry name" value="PUB12-19-like_N"/>
</dbReference>
<dbReference type="Gene3D" id="1.25.10.10">
    <property type="entry name" value="Leucine-rich Repeat Variant"/>
    <property type="match status" value="1"/>
</dbReference>
<dbReference type="InterPro" id="IPR003613">
    <property type="entry name" value="Ubox_domain"/>
</dbReference>
<sequence length="801" mass="89116">MAGGAITPASLIGLIAEINEVPVNFGVFKKDCADLARRVGLLTHLIEEIRDFSPPPPESDASSSLISYECDWWSDLVVGLQAAKRLLSSATSFQASESSDGAAKRILFQFQCVTWKLEKALGDLPYDRYDISDEVCEQVELARLQLRRAMQRYGSLNSKKFSSDLSEPMEKDASSNTKSKVIERLESISETVHSNAPLSDEKKFESAPPRKSSSVSLAFFLSKDADDERLEKVVTKNSDDSQKSDKLTIPEDFLCPISLELMKDPAIVSTGQTYERSYIQRWIDCGNLRCPKTQQKLKNFTLTPNYVLRSLISQWCTKHNIEQPGGYMNGRTQNPDGSFRDLSGDMSAIRALVRKLSSRSIEDRRTAVSEIRSLSKTSTDNRILIAEAGAIPVLVKLLISEDTETQENAVTCILNLSIYEHNKELIMLAGAVTSIVLVLRAGTMEARENAAATLFSLSLADENKIIIGASGAILALVDLLQYGSVRGKKDAATALFNLCIYQGNKGRAVRAGIVYPLVKMLTDSSSDRMADEALTILSVLASNQVAKTAILRAKAIPPLIDCLQKDQPRNRENAAAILLSLCKRDTEKLISIGRLGAVVPLMELSRDGTERAKRKANSLLELLRKSSRKLVKAGTVVKDFPGHVLLESEAVKRLGIRAKPLEPHQNLESKRLYFMVELPRTWKERTPRRVRSGIQMSAKERLENLKLSRRSSSDLSVMKKKTEEVDDEEREVSSVKLKLPKWKIEKLRKESESGSDFSNKITQLCLLHIPSGLIHQRQQHLLRNGGRNFGIEEKEEGAKIT</sequence>
<evidence type="ECO:0000256" key="4">
    <source>
        <dbReference type="ARBA" id="ARBA00022679"/>
    </source>
</evidence>
<dbReference type="InterPro" id="IPR013083">
    <property type="entry name" value="Znf_RING/FYVE/PHD"/>
</dbReference>
<dbReference type="InterPro" id="IPR025322">
    <property type="entry name" value="PADRE_dom"/>
</dbReference>
<organism evidence="9 10">
    <name type="scientific">Arabidopsis arenosa</name>
    <name type="common">Sand rock-cress</name>
    <name type="synonym">Cardaminopsis arenosa</name>
    <dbReference type="NCBI Taxonomy" id="38785"/>
    <lineage>
        <taxon>Eukaryota</taxon>
        <taxon>Viridiplantae</taxon>
        <taxon>Streptophyta</taxon>
        <taxon>Embryophyta</taxon>
        <taxon>Tracheophyta</taxon>
        <taxon>Spermatophyta</taxon>
        <taxon>Magnoliopsida</taxon>
        <taxon>eudicotyledons</taxon>
        <taxon>Gunneridae</taxon>
        <taxon>Pentapetalae</taxon>
        <taxon>rosids</taxon>
        <taxon>malvids</taxon>
        <taxon>Brassicales</taxon>
        <taxon>Brassicaceae</taxon>
        <taxon>Camelineae</taxon>
        <taxon>Arabidopsis</taxon>
    </lineage>
</organism>
<dbReference type="InterPro" id="IPR045210">
    <property type="entry name" value="RING-Ubox_PUB"/>
</dbReference>
<dbReference type="SMART" id="SM00185">
    <property type="entry name" value="ARM"/>
    <property type="match status" value="5"/>
</dbReference>
<reference evidence="9" key="1">
    <citation type="submission" date="2021-01" db="EMBL/GenBank/DDBJ databases">
        <authorList>
            <person name="Bezrukov I."/>
        </authorList>
    </citation>
    <scope>NUCLEOTIDE SEQUENCE</scope>
</reference>
<dbReference type="PANTHER" id="PTHR23315:SF52">
    <property type="entry name" value="U-BOX DOMAIN-CONTAINING PROTEIN 10"/>
    <property type="match status" value="1"/>
</dbReference>
<dbReference type="SMART" id="SM00504">
    <property type="entry name" value="Ubox"/>
    <property type="match status" value="1"/>
</dbReference>
<evidence type="ECO:0000313" key="9">
    <source>
        <dbReference type="EMBL" id="CAE5963744.1"/>
    </source>
</evidence>
<comment type="catalytic activity">
    <reaction evidence="1">
        <text>S-ubiquitinyl-[E2 ubiquitin-conjugating enzyme]-L-cysteine + [acceptor protein]-L-lysine = [E2 ubiquitin-conjugating enzyme]-L-cysteine + N(6)-ubiquitinyl-[acceptor protein]-L-lysine.</text>
        <dbReference type="EC" id="2.3.2.27"/>
    </reaction>
</comment>
<dbReference type="Proteomes" id="UP000682877">
    <property type="component" value="Chromosome 2"/>
</dbReference>
<accession>A0A8S1ZPG1</accession>
<dbReference type="Pfam" id="PF25368">
    <property type="entry name" value="PUB10_N"/>
    <property type="match status" value="1"/>
</dbReference>
<keyword evidence="10" id="KW-1185">Reference proteome</keyword>
<dbReference type="PROSITE" id="PS51698">
    <property type="entry name" value="U_BOX"/>
    <property type="match status" value="1"/>
</dbReference>
<gene>
    <name evidence="9" type="ORF">AARE701A_LOCUS5140</name>
</gene>
<dbReference type="AlphaFoldDB" id="A0A8S1ZPG1"/>
<dbReference type="Pfam" id="PF14009">
    <property type="entry name" value="PADRE"/>
    <property type="match status" value="1"/>
</dbReference>
<dbReference type="FunFam" id="1.25.10.10:FF:000425">
    <property type="entry name" value="RING-type E3 ubiquitin transferase"/>
    <property type="match status" value="1"/>
</dbReference>
<dbReference type="InterPro" id="IPR058678">
    <property type="entry name" value="ARM_PUB"/>
</dbReference>
<dbReference type="EMBL" id="LR999452">
    <property type="protein sequence ID" value="CAE5963744.1"/>
    <property type="molecule type" value="Genomic_DNA"/>
</dbReference>
<dbReference type="SUPFAM" id="SSF48371">
    <property type="entry name" value="ARM repeat"/>
    <property type="match status" value="1"/>
</dbReference>
<dbReference type="Pfam" id="PF25598">
    <property type="entry name" value="ARM_PUB"/>
    <property type="match status" value="1"/>
</dbReference>
<dbReference type="GO" id="GO:0061630">
    <property type="term" value="F:ubiquitin protein ligase activity"/>
    <property type="evidence" value="ECO:0007669"/>
    <property type="project" value="UniProtKB-EC"/>
</dbReference>